<gene>
    <name evidence="1" type="ORF">TGAM01_v204890</name>
</gene>
<name>A0A2P4ZQ64_9HYPO</name>
<evidence type="ECO:0000313" key="1">
    <source>
        <dbReference type="EMBL" id="PON26414.1"/>
    </source>
</evidence>
<protein>
    <submittedName>
        <fullName evidence="1">Uncharacterized protein</fullName>
    </submittedName>
</protein>
<reference evidence="1 2" key="1">
    <citation type="journal article" date="2016" name="Genome Announc.">
        <title>Draft Whole-Genome Sequence of Trichoderma gamsii T6085, a Promising Biocontrol Agent of Fusarium Head Blight on Wheat.</title>
        <authorList>
            <person name="Baroncelli R."/>
            <person name="Zapparata A."/>
            <person name="Piaggeschi G."/>
            <person name="Sarrocco S."/>
            <person name="Vannacci G."/>
        </authorList>
    </citation>
    <scope>NUCLEOTIDE SEQUENCE [LARGE SCALE GENOMIC DNA]</scope>
    <source>
        <strain evidence="1 2">T6085</strain>
    </source>
</reference>
<accession>A0A2P4ZQ64</accession>
<keyword evidence="2" id="KW-1185">Reference proteome</keyword>
<dbReference type="EMBL" id="JPDN02000014">
    <property type="protein sequence ID" value="PON26414.1"/>
    <property type="molecule type" value="Genomic_DNA"/>
</dbReference>
<dbReference type="AlphaFoldDB" id="A0A2P4ZQ64"/>
<comment type="caution">
    <text evidence="1">The sequence shown here is derived from an EMBL/GenBank/DDBJ whole genome shotgun (WGS) entry which is preliminary data.</text>
</comment>
<dbReference type="GeneID" id="36347550"/>
<proteinExistence type="predicted"/>
<dbReference type="Proteomes" id="UP000054821">
    <property type="component" value="Unassembled WGS sequence"/>
</dbReference>
<evidence type="ECO:0000313" key="2">
    <source>
        <dbReference type="Proteomes" id="UP000054821"/>
    </source>
</evidence>
<dbReference type="RefSeq" id="XP_024405760.1">
    <property type="nucleotide sequence ID" value="XM_024549530.1"/>
</dbReference>
<organism evidence="1 2">
    <name type="scientific">Trichoderma gamsii</name>
    <dbReference type="NCBI Taxonomy" id="398673"/>
    <lineage>
        <taxon>Eukaryota</taxon>
        <taxon>Fungi</taxon>
        <taxon>Dikarya</taxon>
        <taxon>Ascomycota</taxon>
        <taxon>Pezizomycotina</taxon>
        <taxon>Sordariomycetes</taxon>
        <taxon>Hypocreomycetidae</taxon>
        <taxon>Hypocreales</taxon>
        <taxon>Hypocreaceae</taxon>
        <taxon>Trichoderma</taxon>
    </lineage>
</organism>
<sequence>KEIVYELSFEVYFFAIYPLCASLEASYTHHFYISNIDSSDVEAFNPRSYPAILLMMLYIQIVNEMNLSMWQVFLEGLRTSRDEAREQKNISSVQL</sequence>
<feature type="non-terminal residue" evidence="1">
    <location>
        <position position="1"/>
    </location>
</feature>